<dbReference type="Pfam" id="PF00702">
    <property type="entry name" value="Hydrolase"/>
    <property type="match status" value="1"/>
</dbReference>
<dbReference type="KEGG" id="sgd:ELQ87_00360"/>
<dbReference type="PANTHER" id="PTHR18901">
    <property type="entry name" value="2-DEOXYGLUCOSE-6-PHOSPHATE PHOSPHATASE 2"/>
    <property type="match status" value="1"/>
</dbReference>
<evidence type="ECO:0000313" key="2">
    <source>
        <dbReference type="EMBL" id="QCN90227.1"/>
    </source>
</evidence>
<reference evidence="2 4" key="1">
    <citation type="submission" date="2018-04" db="EMBL/GenBank/DDBJ databases">
        <title>Complete genome sequences of Streptomyces griseoviridis K61 and characterization of antagonistic properties of biological control agents.</title>
        <authorList>
            <person name="Mariita R.M."/>
            <person name="Sello J.K."/>
        </authorList>
    </citation>
    <scope>NUCLEOTIDE SEQUENCE [LARGE SCALE GENOMIC DNA]</scope>
    <source>
        <strain evidence="2 4">K61</strain>
    </source>
</reference>
<dbReference type="Gene3D" id="1.10.150.240">
    <property type="entry name" value="Putative phosphatase, domain 2"/>
    <property type="match status" value="1"/>
</dbReference>
<dbReference type="CDD" id="cd07526">
    <property type="entry name" value="HAD_BPGM_like"/>
    <property type="match status" value="1"/>
</dbReference>
<dbReference type="PANTHER" id="PTHR18901:SF38">
    <property type="entry name" value="PSEUDOURIDINE-5'-PHOSPHATASE"/>
    <property type="match status" value="1"/>
</dbReference>
<dbReference type="OrthoDB" id="9812856at2"/>
<dbReference type="InterPro" id="IPR036412">
    <property type="entry name" value="HAD-like_sf"/>
</dbReference>
<dbReference type="Gene3D" id="3.40.50.1000">
    <property type="entry name" value="HAD superfamily/HAD-like"/>
    <property type="match status" value="1"/>
</dbReference>
<evidence type="ECO:0000313" key="3">
    <source>
        <dbReference type="Proteomes" id="UP000271291"/>
    </source>
</evidence>
<dbReference type="EMBL" id="CP029078">
    <property type="protein sequence ID" value="QCN90227.1"/>
    <property type="molecule type" value="Genomic_DNA"/>
</dbReference>
<dbReference type="Proteomes" id="UP000501753">
    <property type="component" value="Chromosome"/>
</dbReference>
<dbReference type="GO" id="GO:0016787">
    <property type="term" value="F:hydrolase activity"/>
    <property type="evidence" value="ECO:0007669"/>
    <property type="project" value="UniProtKB-KW"/>
</dbReference>
<dbReference type="InterPro" id="IPR023214">
    <property type="entry name" value="HAD_sf"/>
</dbReference>
<organism evidence="1 3">
    <name type="scientific">Streptomyces griseoviridis</name>
    <dbReference type="NCBI Taxonomy" id="45398"/>
    <lineage>
        <taxon>Bacteria</taxon>
        <taxon>Bacillati</taxon>
        <taxon>Actinomycetota</taxon>
        <taxon>Actinomycetes</taxon>
        <taxon>Kitasatosporales</taxon>
        <taxon>Streptomycetaceae</taxon>
        <taxon>Streptomyces</taxon>
    </lineage>
</organism>
<dbReference type="AlphaFoldDB" id="A0A3Q9KRW6"/>
<dbReference type="SUPFAM" id="SSF56784">
    <property type="entry name" value="HAD-like"/>
    <property type="match status" value="1"/>
</dbReference>
<accession>A0A3Q9KRW6</accession>
<name>A0A3Q9KRW6_STRGD</name>
<protein>
    <submittedName>
        <fullName evidence="1">HAD family hydrolase</fullName>
    </submittedName>
    <submittedName>
        <fullName evidence="2">Haloacid dehalogenase</fullName>
    </submittedName>
</protein>
<dbReference type="Proteomes" id="UP000271291">
    <property type="component" value="Chromosome"/>
</dbReference>
<proteinExistence type="predicted"/>
<dbReference type="InterPro" id="IPR006439">
    <property type="entry name" value="HAD-SF_hydro_IA"/>
</dbReference>
<keyword evidence="1" id="KW-0378">Hydrolase</keyword>
<dbReference type="SFLD" id="SFLDS00003">
    <property type="entry name" value="Haloacid_Dehalogenase"/>
    <property type="match status" value="1"/>
</dbReference>
<dbReference type="InterPro" id="IPR023198">
    <property type="entry name" value="PGP-like_dom2"/>
</dbReference>
<sequence length="235" mass="25387">MKRGPRLNPRAQALPHDVRLVIFDCDGVLVDTERIGPEIVAAMATEAGWPLTADEVRRRFLGRPETYLYDEIRGHATVPVGPEWLIRYRARVRDAFAARPRTMPGVTELLDHLDARGVPYCVASSGSHERIAHSLSLTGLQSRFGERVFSADDVHAGKPAPDLFLYAARVLGHLPRHCLVVEDSPAGVDAALAASMRVVGYTGGPTEASALAHANAGVVEELTHLIDTDGESGGE</sequence>
<gene>
    <name evidence="2" type="ORF">DDJ31_39000</name>
    <name evidence="1" type="ORF">ELQ87_00360</name>
</gene>
<dbReference type="EMBL" id="CP034687">
    <property type="protein sequence ID" value="AZS82923.1"/>
    <property type="molecule type" value="Genomic_DNA"/>
</dbReference>
<reference evidence="1 3" key="2">
    <citation type="submission" date="2018-12" db="EMBL/GenBank/DDBJ databases">
        <title>Streptomyces griseoviridis F1-27 complete genome.</title>
        <authorList>
            <person name="Mariita R.M."/>
            <person name="Sello J.K."/>
        </authorList>
    </citation>
    <scope>NUCLEOTIDE SEQUENCE [LARGE SCALE GENOMIC DNA]</scope>
    <source>
        <strain evidence="1 3">F1-27</strain>
    </source>
</reference>
<dbReference type="PRINTS" id="PR00413">
    <property type="entry name" value="HADHALOGNASE"/>
</dbReference>
<keyword evidence="4" id="KW-1185">Reference proteome</keyword>
<dbReference type="NCBIfam" id="TIGR01509">
    <property type="entry name" value="HAD-SF-IA-v3"/>
    <property type="match status" value="1"/>
</dbReference>
<dbReference type="SFLD" id="SFLDG01129">
    <property type="entry name" value="C1.5:_HAD__Beta-PGM__Phosphata"/>
    <property type="match status" value="1"/>
</dbReference>
<evidence type="ECO:0000313" key="4">
    <source>
        <dbReference type="Proteomes" id="UP000501753"/>
    </source>
</evidence>
<dbReference type="SFLD" id="SFLDG01135">
    <property type="entry name" value="C1.5.6:_HAD__Beta-PGM__Phospha"/>
    <property type="match status" value="1"/>
</dbReference>
<evidence type="ECO:0000313" key="1">
    <source>
        <dbReference type="EMBL" id="AZS82923.1"/>
    </source>
</evidence>